<dbReference type="NCBIfam" id="NF045515">
    <property type="entry name" value="Glp_gephyrin"/>
    <property type="match status" value="1"/>
</dbReference>
<dbReference type="EC" id="2.10.1.1" evidence="11"/>
<dbReference type="OrthoDB" id="9804758at2"/>
<dbReference type="InterPro" id="IPR036425">
    <property type="entry name" value="MoaB/Mog-like_dom_sf"/>
</dbReference>
<keyword evidence="7 11" id="KW-0479">Metal-binding</keyword>
<evidence type="ECO:0000256" key="5">
    <source>
        <dbReference type="ARBA" id="ARBA00022505"/>
    </source>
</evidence>
<dbReference type="FunFam" id="2.170.190.11:FF:000001">
    <property type="entry name" value="Molybdopterin molybdenumtransferase"/>
    <property type="match status" value="1"/>
</dbReference>
<evidence type="ECO:0000259" key="12">
    <source>
        <dbReference type="SMART" id="SM00852"/>
    </source>
</evidence>
<organism evidence="13 14">
    <name type="scientific">Aquamicrobium aerolatum DSM 21857</name>
    <dbReference type="NCBI Taxonomy" id="1121003"/>
    <lineage>
        <taxon>Bacteria</taxon>
        <taxon>Pseudomonadati</taxon>
        <taxon>Pseudomonadota</taxon>
        <taxon>Alphaproteobacteria</taxon>
        <taxon>Hyphomicrobiales</taxon>
        <taxon>Phyllobacteriaceae</taxon>
        <taxon>Aerobium</taxon>
    </lineage>
</organism>
<dbReference type="InterPro" id="IPR005111">
    <property type="entry name" value="MoeA_C_domain_IV"/>
</dbReference>
<evidence type="ECO:0000256" key="6">
    <source>
        <dbReference type="ARBA" id="ARBA00022679"/>
    </source>
</evidence>
<proteinExistence type="inferred from homology"/>
<evidence type="ECO:0000256" key="8">
    <source>
        <dbReference type="ARBA" id="ARBA00022842"/>
    </source>
</evidence>
<dbReference type="GO" id="GO:0005829">
    <property type="term" value="C:cytosol"/>
    <property type="evidence" value="ECO:0007669"/>
    <property type="project" value="TreeGrafter"/>
</dbReference>
<evidence type="ECO:0000256" key="2">
    <source>
        <dbReference type="ARBA" id="ARBA00002901"/>
    </source>
</evidence>
<evidence type="ECO:0000256" key="7">
    <source>
        <dbReference type="ARBA" id="ARBA00022723"/>
    </source>
</evidence>
<dbReference type="AlphaFoldDB" id="A0A1I3L7Z5"/>
<evidence type="ECO:0000313" key="13">
    <source>
        <dbReference type="EMBL" id="SFI80922.1"/>
    </source>
</evidence>
<dbReference type="UniPathway" id="UPA00344"/>
<dbReference type="SUPFAM" id="SSF63882">
    <property type="entry name" value="MoeA N-terminal region -like"/>
    <property type="match status" value="1"/>
</dbReference>
<name>A0A1I3L7Z5_9HYPH</name>
<dbReference type="Pfam" id="PF03453">
    <property type="entry name" value="MoeA_N"/>
    <property type="match status" value="1"/>
</dbReference>
<dbReference type="STRING" id="1121003.SAMN03080618_01419"/>
<dbReference type="GO" id="GO:0006777">
    <property type="term" value="P:Mo-molybdopterin cofactor biosynthetic process"/>
    <property type="evidence" value="ECO:0007669"/>
    <property type="project" value="UniProtKB-UniRule"/>
</dbReference>
<comment type="function">
    <text evidence="2 11">Catalyzes the insertion of molybdate into adenylated molybdopterin with the concomitant release of AMP.</text>
</comment>
<dbReference type="GO" id="GO:0061599">
    <property type="term" value="F:molybdopterin molybdotransferase activity"/>
    <property type="evidence" value="ECO:0007669"/>
    <property type="project" value="UniProtKB-UniRule"/>
</dbReference>
<evidence type="ECO:0000256" key="4">
    <source>
        <dbReference type="ARBA" id="ARBA00010763"/>
    </source>
</evidence>
<keyword evidence="5 11" id="KW-0500">Molybdenum</keyword>
<evidence type="ECO:0000256" key="9">
    <source>
        <dbReference type="ARBA" id="ARBA00023150"/>
    </source>
</evidence>
<evidence type="ECO:0000256" key="11">
    <source>
        <dbReference type="RuleBase" id="RU365090"/>
    </source>
</evidence>
<gene>
    <name evidence="13" type="ORF">SAMN03080618_01419</name>
</gene>
<dbReference type="InterPro" id="IPR005110">
    <property type="entry name" value="MoeA_linker/N"/>
</dbReference>
<dbReference type="PANTHER" id="PTHR10192">
    <property type="entry name" value="MOLYBDOPTERIN BIOSYNTHESIS PROTEIN"/>
    <property type="match status" value="1"/>
</dbReference>
<sequence length="402" mass="41263">MAALLPVEDALALLLTDASPLAGEDVPLGSAGNRVLAVDIHARRTQPPFDASAMDGYAVRADDVAQIPARLRVIGVSVAGQRFSGCVNSGEAVRIFTGAPVPAGADAILLQEDARLIDEGTIEALEAVARGRHIRRAGLDFSTGDLLLPSGRVLDAAALSLAASANYPTLSVVRKPLVAILATGSELVEPGTTPGDDQIVASNNVGVATLVSAAGGRVVDLGIIPDDRAALAGAVNSARELGADVIVTLGGASVGDHDLVQEVLGAQGMALDFWKIKMRPGKPLISGRLGATRVLGLPGNPVSSLVCSHLFLVPLVARLAGRIHKPDVRTAVLGVSMKANDHRQDYVRAVVSVDEGRLTAMPFAVQDSSMLSTLAAANTLIIRAPDAPAASAGDACTVLMLR</sequence>
<dbReference type="EMBL" id="FORF01000006">
    <property type="protein sequence ID" value="SFI80922.1"/>
    <property type="molecule type" value="Genomic_DNA"/>
</dbReference>
<dbReference type="InterPro" id="IPR001453">
    <property type="entry name" value="MoaB/Mog_dom"/>
</dbReference>
<dbReference type="SUPFAM" id="SSF53218">
    <property type="entry name" value="Molybdenum cofactor biosynthesis proteins"/>
    <property type="match status" value="1"/>
</dbReference>
<dbReference type="SUPFAM" id="SSF63867">
    <property type="entry name" value="MoeA C-terminal domain-like"/>
    <property type="match status" value="1"/>
</dbReference>
<evidence type="ECO:0000313" key="14">
    <source>
        <dbReference type="Proteomes" id="UP000242763"/>
    </source>
</evidence>
<keyword evidence="6 11" id="KW-0808">Transferase</keyword>
<dbReference type="Pfam" id="PF00994">
    <property type="entry name" value="MoCF_biosynth"/>
    <property type="match status" value="1"/>
</dbReference>
<evidence type="ECO:0000256" key="3">
    <source>
        <dbReference type="ARBA" id="ARBA00005046"/>
    </source>
</evidence>
<dbReference type="SMART" id="SM00852">
    <property type="entry name" value="MoCF_biosynth"/>
    <property type="match status" value="1"/>
</dbReference>
<dbReference type="RefSeq" id="WP_091520275.1">
    <property type="nucleotide sequence ID" value="NZ_FORF01000006.1"/>
</dbReference>
<dbReference type="PANTHER" id="PTHR10192:SF5">
    <property type="entry name" value="GEPHYRIN"/>
    <property type="match status" value="1"/>
</dbReference>
<dbReference type="Gene3D" id="2.40.340.10">
    <property type="entry name" value="MoeA, C-terminal, domain IV"/>
    <property type="match status" value="1"/>
</dbReference>
<dbReference type="FunFam" id="3.40.980.10:FF:000004">
    <property type="entry name" value="Molybdopterin molybdenumtransferase"/>
    <property type="match status" value="1"/>
</dbReference>
<keyword evidence="8 11" id="KW-0460">Magnesium</keyword>
<keyword evidence="9 11" id="KW-0501">Molybdenum cofactor biosynthesis</keyword>
<reference evidence="14" key="1">
    <citation type="submission" date="2016-10" db="EMBL/GenBank/DDBJ databases">
        <authorList>
            <person name="Varghese N."/>
            <person name="Submissions S."/>
        </authorList>
    </citation>
    <scope>NUCLEOTIDE SEQUENCE [LARGE SCALE GENOMIC DNA]</scope>
    <source>
        <strain evidence="14">DSM 21857</strain>
    </source>
</reference>
<dbReference type="Gene3D" id="3.90.105.10">
    <property type="entry name" value="Molybdopterin biosynthesis moea protein, domain 2"/>
    <property type="match status" value="1"/>
</dbReference>
<feature type="domain" description="MoaB/Mog" evidence="12">
    <location>
        <begin position="179"/>
        <end position="318"/>
    </location>
</feature>
<keyword evidence="14" id="KW-1185">Reference proteome</keyword>
<dbReference type="InterPro" id="IPR038987">
    <property type="entry name" value="MoeA-like"/>
</dbReference>
<dbReference type="InterPro" id="IPR036688">
    <property type="entry name" value="MoeA_C_domain_IV_sf"/>
</dbReference>
<comment type="cofactor">
    <cofactor evidence="1 11">
        <name>Mg(2+)</name>
        <dbReference type="ChEBI" id="CHEBI:18420"/>
    </cofactor>
</comment>
<dbReference type="InterPro" id="IPR036135">
    <property type="entry name" value="MoeA_linker/N_sf"/>
</dbReference>
<protein>
    <recommendedName>
        <fullName evidence="11">Molybdopterin molybdenumtransferase</fullName>
        <ecNumber evidence="11">2.10.1.1</ecNumber>
    </recommendedName>
</protein>
<comment type="catalytic activity">
    <reaction evidence="10">
        <text>adenylyl-molybdopterin + molybdate = Mo-molybdopterin + AMP + H(+)</text>
        <dbReference type="Rhea" id="RHEA:35047"/>
        <dbReference type="ChEBI" id="CHEBI:15378"/>
        <dbReference type="ChEBI" id="CHEBI:36264"/>
        <dbReference type="ChEBI" id="CHEBI:62727"/>
        <dbReference type="ChEBI" id="CHEBI:71302"/>
        <dbReference type="ChEBI" id="CHEBI:456215"/>
        <dbReference type="EC" id="2.10.1.1"/>
    </reaction>
</comment>
<dbReference type="Pfam" id="PF03454">
    <property type="entry name" value="MoeA_C"/>
    <property type="match status" value="1"/>
</dbReference>
<dbReference type="CDD" id="cd00887">
    <property type="entry name" value="MoeA"/>
    <property type="match status" value="1"/>
</dbReference>
<evidence type="ECO:0000256" key="1">
    <source>
        <dbReference type="ARBA" id="ARBA00001946"/>
    </source>
</evidence>
<accession>A0A1I3L7Z5</accession>
<comment type="pathway">
    <text evidence="3 11">Cofactor biosynthesis; molybdopterin biosynthesis.</text>
</comment>
<dbReference type="GO" id="GO:0046872">
    <property type="term" value="F:metal ion binding"/>
    <property type="evidence" value="ECO:0007669"/>
    <property type="project" value="UniProtKB-UniRule"/>
</dbReference>
<dbReference type="Gene3D" id="2.170.190.11">
    <property type="entry name" value="Molybdopterin biosynthesis moea protein, domain 3"/>
    <property type="match status" value="1"/>
</dbReference>
<evidence type="ECO:0000256" key="10">
    <source>
        <dbReference type="ARBA" id="ARBA00047317"/>
    </source>
</evidence>
<dbReference type="Proteomes" id="UP000242763">
    <property type="component" value="Unassembled WGS sequence"/>
</dbReference>
<comment type="similarity">
    <text evidence="4 11">Belongs to the MoeA family.</text>
</comment>
<dbReference type="Gene3D" id="3.40.980.10">
    <property type="entry name" value="MoaB/Mog-like domain"/>
    <property type="match status" value="1"/>
</dbReference>